<evidence type="ECO:0008006" key="4">
    <source>
        <dbReference type="Google" id="ProtNLM"/>
    </source>
</evidence>
<dbReference type="Pfam" id="PF06776">
    <property type="entry name" value="IalB"/>
    <property type="match status" value="1"/>
</dbReference>
<keyword evidence="1" id="KW-0732">Signal</keyword>
<dbReference type="OrthoDB" id="7426653at2"/>
<evidence type="ECO:0000313" key="3">
    <source>
        <dbReference type="Proteomes" id="UP000446786"/>
    </source>
</evidence>
<dbReference type="AlphaFoldDB" id="A0A845ASV3"/>
<gene>
    <name evidence="2" type="ORF">GRI94_12665</name>
</gene>
<dbReference type="RefSeq" id="WP_160779994.1">
    <property type="nucleotide sequence ID" value="NZ_BAAAZF010000001.1"/>
</dbReference>
<feature type="signal peptide" evidence="1">
    <location>
        <begin position="1"/>
        <end position="20"/>
    </location>
</feature>
<evidence type="ECO:0000313" key="2">
    <source>
        <dbReference type="EMBL" id="MXP32674.1"/>
    </source>
</evidence>
<sequence>MRSVTALLALLVLVAGPVSAKDALGVFSDWGAFRDPQAPRCYAIAKPASSRQQRDYDPYATVGTWPSRNVRGQVHFRVSRNLSPERSITLIINDRRFELTGGGGDAWARDKAMDAAIVAAMRAGSQMVVSATDSRGRRFSNTYDLSGAATAMDAATVGCANR</sequence>
<dbReference type="Proteomes" id="UP000446786">
    <property type="component" value="Unassembled WGS sequence"/>
</dbReference>
<dbReference type="InterPro" id="IPR010642">
    <property type="entry name" value="Invasion_prot_B"/>
</dbReference>
<accession>A0A845ASV3</accession>
<proteinExistence type="predicted"/>
<reference evidence="2 3" key="1">
    <citation type="submission" date="2019-12" db="EMBL/GenBank/DDBJ databases">
        <title>Genomic-based taxomic classification of the family Erythrobacteraceae.</title>
        <authorList>
            <person name="Xu L."/>
        </authorList>
    </citation>
    <scope>NUCLEOTIDE SEQUENCE [LARGE SCALE GENOMIC DNA]</scope>
    <source>
        <strain evidence="2 3">JCM 16677</strain>
    </source>
</reference>
<protein>
    <recommendedName>
        <fullName evidence="4">Mlr4354 like protein</fullName>
    </recommendedName>
</protein>
<keyword evidence="3" id="KW-1185">Reference proteome</keyword>
<feature type="chain" id="PRO_5032558248" description="Mlr4354 like protein" evidence="1">
    <location>
        <begin position="21"/>
        <end position="162"/>
    </location>
</feature>
<comment type="caution">
    <text evidence="2">The sequence shown here is derived from an EMBL/GenBank/DDBJ whole genome shotgun (WGS) entry which is preliminary data.</text>
</comment>
<organism evidence="2 3">
    <name type="scientific">Parerythrobacter jejuensis</name>
    <dbReference type="NCBI Taxonomy" id="795812"/>
    <lineage>
        <taxon>Bacteria</taxon>
        <taxon>Pseudomonadati</taxon>
        <taxon>Pseudomonadota</taxon>
        <taxon>Alphaproteobacteria</taxon>
        <taxon>Sphingomonadales</taxon>
        <taxon>Erythrobacteraceae</taxon>
        <taxon>Parerythrobacter</taxon>
    </lineage>
</organism>
<evidence type="ECO:0000256" key="1">
    <source>
        <dbReference type="SAM" id="SignalP"/>
    </source>
</evidence>
<dbReference type="EMBL" id="WTYE01000001">
    <property type="protein sequence ID" value="MXP32674.1"/>
    <property type="molecule type" value="Genomic_DNA"/>
</dbReference>
<name>A0A845ASV3_9SPHN</name>